<sequence length="355" mass="38370">MHQAVQFQRLFELRPPNRDHIPALRTAVGVAVPLFVLLAIGRMDLAMCANFGSFAGIYGRHEGRRIRVTNQIIVGAMLATCVTLGASMSWWHASPLVVTLVTSVISCATATVANLCGLRPAGSVFFVFCTAAIGSLPQGPNPVDALLAALASSLFCVALGLGWHLLGEGDVPGGPLKRAPRPPRPTVIASAVRFFVAPLIAGLLGLLSVGFSPHLSHPYWAMIAAVVAFIGPRYLVQYQRVLQRVLGTLTGVLLAGFLLSHGMDAWQLIIWVTIIQFLTELTVTRNYVVGSTFITPIALLMVHYFNPLPIGELMVTRSIETIVGSAAALGVIMISFYWDHPKTVHRYMAKARPRM</sequence>
<feature type="transmembrane region" description="Helical" evidence="5">
    <location>
        <begin position="97"/>
        <end position="116"/>
    </location>
</feature>
<evidence type="ECO:0000256" key="4">
    <source>
        <dbReference type="ARBA" id="ARBA00023136"/>
    </source>
</evidence>
<evidence type="ECO:0000256" key="1">
    <source>
        <dbReference type="ARBA" id="ARBA00004141"/>
    </source>
</evidence>
<organism evidence="7 8">
    <name type="scientific">Corynebacterium massiliense DSM 45435</name>
    <dbReference type="NCBI Taxonomy" id="1121364"/>
    <lineage>
        <taxon>Bacteria</taxon>
        <taxon>Bacillati</taxon>
        <taxon>Actinomycetota</taxon>
        <taxon>Actinomycetes</taxon>
        <taxon>Mycobacteriales</taxon>
        <taxon>Corynebacteriaceae</taxon>
        <taxon>Corynebacterium</taxon>
    </lineage>
</organism>
<keyword evidence="8" id="KW-1185">Reference proteome</keyword>
<keyword evidence="4 5" id="KW-0472">Membrane</keyword>
<dbReference type="RefSeq" id="WP_022863057.1">
    <property type="nucleotide sequence ID" value="NZ_ATVG01000006.1"/>
</dbReference>
<dbReference type="Proteomes" id="UP001220064">
    <property type="component" value="Chromosome"/>
</dbReference>
<accession>A0ABY7UA79</accession>
<feature type="transmembrane region" description="Helical" evidence="5">
    <location>
        <begin position="217"/>
        <end position="236"/>
    </location>
</feature>
<feature type="transmembrane region" description="Helical" evidence="5">
    <location>
        <begin position="287"/>
        <end position="306"/>
    </location>
</feature>
<keyword evidence="2 5" id="KW-0812">Transmembrane</keyword>
<name>A0ABY7UA79_9CORY</name>
<feature type="transmembrane region" description="Helical" evidence="5">
    <location>
        <begin position="145"/>
        <end position="166"/>
    </location>
</feature>
<dbReference type="InterPro" id="IPR049453">
    <property type="entry name" value="Memb_transporter_dom"/>
</dbReference>
<evidence type="ECO:0000256" key="5">
    <source>
        <dbReference type="SAM" id="Phobius"/>
    </source>
</evidence>
<feature type="domain" description="Integral membrane bound transporter" evidence="6">
    <location>
        <begin position="209"/>
        <end position="329"/>
    </location>
</feature>
<proteinExistence type="predicted"/>
<reference evidence="7 8" key="1">
    <citation type="submission" date="2020-10" db="EMBL/GenBank/DDBJ databases">
        <title>Complete genome sequence of Corynebacterium massiliense DSM 45435, type strain of Corynebacterium massiliense.</title>
        <authorList>
            <person name="Busche T."/>
            <person name="Kalinowski J."/>
            <person name="Ruckert C."/>
        </authorList>
    </citation>
    <scope>NUCLEOTIDE SEQUENCE [LARGE SCALE GENOMIC DNA]</scope>
    <source>
        <strain evidence="7 8">DSM 45435</strain>
    </source>
</reference>
<dbReference type="EMBL" id="CP063189">
    <property type="protein sequence ID" value="WCZ33153.1"/>
    <property type="molecule type" value="Genomic_DNA"/>
</dbReference>
<dbReference type="Pfam" id="PF13515">
    <property type="entry name" value="FUSC_2"/>
    <property type="match status" value="1"/>
</dbReference>
<protein>
    <recommendedName>
        <fullName evidence="6">Integral membrane bound transporter domain-containing protein</fullName>
    </recommendedName>
</protein>
<evidence type="ECO:0000313" key="8">
    <source>
        <dbReference type="Proteomes" id="UP001220064"/>
    </source>
</evidence>
<feature type="transmembrane region" description="Helical" evidence="5">
    <location>
        <begin position="123"/>
        <end position="139"/>
    </location>
</feature>
<gene>
    <name evidence="7" type="ORF">CMASS_08695</name>
</gene>
<feature type="transmembrane region" description="Helical" evidence="5">
    <location>
        <begin position="72"/>
        <end position="91"/>
    </location>
</feature>
<evidence type="ECO:0000256" key="3">
    <source>
        <dbReference type="ARBA" id="ARBA00022989"/>
    </source>
</evidence>
<evidence type="ECO:0000313" key="7">
    <source>
        <dbReference type="EMBL" id="WCZ33153.1"/>
    </source>
</evidence>
<comment type="subcellular location">
    <subcellularLocation>
        <location evidence="1">Membrane</location>
        <topology evidence="1">Multi-pass membrane protein</topology>
    </subcellularLocation>
</comment>
<feature type="transmembrane region" description="Helical" evidence="5">
    <location>
        <begin position="318"/>
        <end position="338"/>
    </location>
</feature>
<keyword evidence="3 5" id="KW-1133">Transmembrane helix</keyword>
<evidence type="ECO:0000256" key="2">
    <source>
        <dbReference type="ARBA" id="ARBA00022692"/>
    </source>
</evidence>
<feature type="transmembrane region" description="Helical" evidence="5">
    <location>
        <begin position="20"/>
        <end position="40"/>
    </location>
</feature>
<evidence type="ECO:0000259" key="6">
    <source>
        <dbReference type="Pfam" id="PF13515"/>
    </source>
</evidence>
<feature type="transmembrane region" description="Helical" evidence="5">
    <location>
        <begin position="248"/>
        <end position="275"/>
    </location>
</feature>
<feature type="transmembrane region" description="Helical" evidence="5">
    <location>
        <begin position="187"/>
        <end position="211"/>
    </location>
</feature>